<comment type="caution">
    <text evidence="3">The sequence shown here is derived from an EMBL/GenBank/DDBJ whole genome shotgun (WGS) entry which is preliminary data.</text>
</comment>
<accession>A0ABV7YEH7</accession>
<feature type="domain" description="Luciferase-like" evidence="2">
    <location>
        <begin position="7"/>
        <end position="272"/>
    </location>
</feature>
<name>A0ABV7YEH7_9ACTN</name>
<dbReference type="NCBIfam" id="TIGR03564">
    <property type="entry name" value="F420_MSMEG_4879"/>
    <property type="match status" value="1"/>
</dbReference>
<dbReference type="PANTHER" id="PTHR43244:SF1">
    <property type="entry name" value="5,10-METHYLENETETRAHYDROMETHANOPTERIN REDUCTASE"/>
    <property type="match status" value="1"/>
</dbReference>
<dbReference type="RefSeq" id="WP_205118753.1">
    <property type="nucleotide sequence ID" value="NZ_JAFBCM010000001.1"/>
</dbReference>
<proteinExistence type="predicted"/>
<dbReference type="InterPro" id="IPR019910">
    <property type="entry name" value="Lucif-like_OxRdtase_MSMEG_4879"/>
</dbReference>
<sequence>MRIGTWPELTGLPIDAARGAFEDIAKAGFSTAWLGEVGAWDPLTLLGAIGSVAPSVRLGTAVVRTYPRHPVALAAQALTVQAVTGGRLVLGIGPSHQPLIEGIYGLPFASPGANLREYVTVLRPLLRGEEVDFHGRFWTAVGSVAIPDVPAPPVFLSALGPANLRLAGELADGIVVAWSGPQTVEEYFLPALSSAAAEFGRPTPELVASAMVTVTSDPDGARAWANENFGAAYDLPSYRKIFDREGLSSAGDSIIAGDEAAVEAALRRFADVGVDEVQAIPAGTAEDKARTVAFLGSLASQSA</sequence>
<dbReference type="Gene3D" id="3.20.20.30">
    <property type="entry name" value="Luciferase-like domain"/>
    <property type="match status" value="1"/>
</dbReference>
<evidence type="ECO:0000256" key="1">
    <source>
        <dbReference type="ARBA" id="ARBA00023002"/>
    </source>
</evidence>
<evidence type="ECO:0000259" key="2">
    <source>
        <dbReference type="Pfam" id="PF00296"/>
    </source>
</evidence>
<protein>
    <submittedName>
        <fullName evidence="3">TIGR03564 family F420-dependent LLM class oxidoreductase</fullName>
        <ecNumber evidence="3">1.-.-.-</ecNumber>
    </submittedName>
</protein>
<evidence type="ECO:0000313" key="4">
    <source>
        <dbReference type="Proteomes" id="UP001595699"/>
    </source>
</evidence>
<dbReference type="SUPFAM" id="SSF51679">
    <property type="entry name" value="Bacterial luciferase-like"/>
    <property type="match status" value="1"/>
</dbReference>
<dbReference type="EMBL" id="JBHRZH010000015">
    <property type="protein sequence ID" value="MFC3762459.1"/>
    <property type="molecule type" value="Genomic_DNA"/>
</dbReference>
<dbReference type="CDD" id="cd01097">
    <property type="entry name" value="Tetrahydromethanopterin_reductase"/>
    <property type="match status" value="1"/>
</dbReference>
<evidence type="ECO:0000313" key="3">
    <source>
        <dbReference type="EMBL" id="MFC3762459.1"/>
    </source>
</evidence>
<organism evidence="3 4">
    <name type="scientific">Tenggerimyces flavus</name>
    <dbReference type="NCBI Taxonomy" id="1708749"/>
    <lineage>
        <taxon>Bacteria</taxon>
        <taxon>Bacillati</taxon>
        <taxon>Actinomycetota</taxon>
        <taxon>Actinomycetes</taxon>
        <taxon>Propionibacteriales</taxon>
        <taxon>Nocardioidaceae</taxon>
        <taxon>Tenggerimyces</taxon>
    </lineage>
</organism>
<reference evidence="4" key="1">
    <citation type="journal article" date="2019" name="Int. J. Syst. Evol. Microbiol.">
        <title>The Global Catalogue of Microorganisms (GCM) 10K type strain sequencing project: providing services to taxonomists for standard genome sequencing and annotation.</title>
        <authorList>
            <consortium name="The Broad Institute Genomics Platform"/>
            <consortium name="The Broad Institute Genome Sequencing Center for Infectious Disease"/>
            <person name="Wu L."/>
            <person name="Ma J."/>
        </authorList>
    </citation>
    <scope>NUCLEOTIDE SEQUENCE [LARGE SCALE GENOMIC DNA]</scope>
    <source>
        <strain evidence="4">CGMCC 4.7241</strain>
    </source>
</reference>
<gene>
    <name evidence="3" type="ORF">ACFOUW_16580</name>
</gene>
<dbReference type="EC" id="1.-.-.-" evidence="3"/>
<dbReference type="PANTHER" id="PTHR43244">
    <property type="match status" value="1"/>
</dbReference>
<dbReference type="GO" id="GO:0016491">
    <property type="term" value="F:oxidoreductase activity"/>
    <property type="evidence" value="ECO:0007669"/>
    <property type="project" value="UniProtKB-KW"/>
</dbReference>
<keyword evidence="4" id="KW-1185">Reference proteome</keyword>
<dbReference type="InterPro" id="IPR050564">
    <property type="entry name" value="F420-G6PD/mer"/>
</dbReference>
<dbReference type="Proteomes" id="UP001595699">
    <property type="component" value="Unassembled WGS sequence"/>
</dbReference>
<dbReference type="InterPro" id="IPR011251">
    <property type="entry name" value="Luciferase-like_dom"/>
</dbReference>
<keyword evidence="1 3" id="KW-0560">Oxidoreductase</keyword>
<dbReference type="Pfam" id="PF00296">
    <property type="entry name" value="Bac_luciferase"/>
    <property type="match status" value="1"/>
</dbReference>
<dbReference type="InterPro" id="IPR036661">
    <property type="entry name" value="Luciferase-like_sf"/>
</dbReference>